<keyword evidence="1" id="KW-1133">Transmembrane helix</keyword>
<organism evidence="3 4">
    <name type="scientific">Dokdonia sinensis</name>
    <dbReference type="NCBI Taxonomy" id="2479847"/>
    <lineage>
        <taxon>Bacteria</taxon>
        <taxon>Pseudomonadati</taxon>
        <taxon>Bacteroidota</taxon>
        <taxon>Flavobacteriia</taxon>
        <taxon>Flavobacteriales</taxon>
        <taxon>Flavobacteriaceae</taxon>
        <taxon>Dokdonia</taxon>
    </lineage>
</organism>
<feature type="transmembrane region" description="Helical" evidence="1">
    <location>
        <begin position="212"/>
        <end position="230"/>
    </location>
</feature>
<gene>
    <name evidence="3" type="ORF">EAX61_15810</name>
</gene>
<evidence type="ECO:0000256" key="1">
    <source>
        <dbReference type="SAM" id="Phobius"/>
    </source>
</evidence>
<dbReference type="EMBL" id="REFV01000022">
    <property type="protein sequence ID" value="RMB56149.1"/>
    <property type="molecule type" value="Genomic_DNA"/>
</dbReference>
<feature type="transmembrane region" description="Helical" evidence="1">
    <location>
        <begin position="146"/>
        <end position="167"/>
    </location>
</feature>
<feature type="transmembrane region" description="Helical" evidence="1">
    <location>
        <begin position="116"/>
        <end position="134"/>
    </location>
</feature>
<feature type="domain" description="EamA" evidence="2">
    <location>
        <begin position="2"/>
        <end position="133"/>
    </location>
</feature>
<dbReference type="Pfam" id="PF00892">
    <property type="entry name" value="EamA"/>
    <property type="match status" value="1"/>
</dbReference>
<feature type="transmembrane region" description="Helical" evidence="1">
    <location>
        <begin position="179"/>
        <end position="200"/>
    </location>
</feature>
<sequence>MIYLLLSIAASSLIFVIFKLFSKYEVNTLHAIIVNYFVACICGLSLYKGSTAVAEIPSQDWFYGTVILGLIFITVFNLMALTTQRSGLSVVSVATKMSVVIPILFGVLYYKESLGMLKIIGILLALVAVYLASIKSKEGISIKKKNLIFPFLVFLGSGAIDTSIKFMEGEYVAADDVPIFSATIFGAAAVIGVFIILYQIVTKTFTFKAKNVVAGICLGIPNYFSIYMLVQALRADTFDSSTLFTINNVAIVMVSTFLGILLFKEKLIFKNWLGIGMAVVSIVLVWIASK</sequence>
<accession>A0A3M0G4R1</accession>
<proteinExistence type="predicted"/>
<evidence type="ECO:0000259" key="2">
    <source>
        <dbReference type="Pfam" id="PF00892"/>
    </source>
</evidence>
<dbReference type="GO" id="GO:0016020">
    <property type="term" value="C:membrane"/>
    <property type="evidence" value="ECO:0007669"/>
    <property type="project" value="InterPro"/>
</dbReference>
<evidence type="ECO:0000313" key="3">
    <source>
        <dbReference type="EMBL" id="RMB56149.1"/>
    </source>
</evidence>
<dbReference type="Gene3D" id="1.10.3730.20">
    <property type="match status" value="1"/>
</dbReference>
<name>A0A3M0G4R1_9FLAO</name>
<dbReference type="Proteomes" id="UP000281985">
    <property type="component" value="Unassembled WGS sequence"/>
</dbReference>
<dbReference type="RefSeq" id="WP_121918686.1">
    <property type="nucleotide sequence ID" value="NZ_REFV01000022.1"/>
</dbReference>
<keyword evidence="1" id="KW-0812">Transmembrane</keyword>
<feature type="transmembrane region" description="Helical" evidence="1">
    <location>
        <begin position="29"/>
        <end position="49"/>
    </location>
</feature>
<feature type="transmembrane region" description="Helical" evidence="1">
    <location>
        <begin position="61"/>
        <end position="81"/>
    </location>
</feature>
<comment type="caution">
    <text evidence="3">The sequence shown here is derived from an EMBL/GenBank/DDBJ whole genome shotgun (WGS) entry which is preliminary data.</text>
</comment>
<keyword evidence="4" id="KW-1185">Reference proteome</keyword>
<feature type="transmembrane region" description="Helical" evidence="1">
    <location>
        <begin position="242"/>
        <end position="263"/>
    </location>
</feature>
<dbReference type="OrthoDB" id="1524053at2"/>
<feature type="transmembrane region" description="Helical" evidence="1">
    <location>
        <begin position="6"/>
        <end position="22"/>
    </location>
</feature>
<reference evidence="3 4" key="1">
    <citation type="submission" date="2018-10" db="EMBL/GenBank/DDBJ databases">
        <title>Dokdonia luteus sp. nov., isolated from sea water.</title>
        <authorList>
            <person name="Zhou L.Y."/>
            <person name="Du Z.J."/>
        </authorList>
    </citation>
    <scope>NUCLEOTIDE SEQUENCE [LARGE SCALE GENOMIC DNA]</scope>
    <source>
        <strain evidence="3 4">SH27</strain>
    </source>
</reference>
<dbReference type="InterPro" id="IPR037185">
    <property type="entry name" value="EmrE-like"/>
</dbReference>
<keyword evidence="1" id="KW-0472">Membrane</keyword>
<dbReference type="InterPro" id="IPR000620">
    <property type="entry name" value="EamA_dom"/>
</dbReference>
<feature type="transmembrane region" description="Helical" evidence="1">
    <location>
        <begin position="88"/>
        <end position="110"/>
    </location>
</feature>
<dbReference type="AlphaFoldDB" id="A0A3M0G4R1"/>
<protein>
    <submittedName>
        <fullName evidence="3">DMT family transporter</fullName>
    </submittedName>
</protein>
<evidence type="ECO:0000313" key="4">
    <source>
        <dbReference type="Proteomes" id="UP000281985"/>
    </source>
</evidence>
<feature type="transmembrane region" description="Helical" evidence="1">
    <location>
        <begin position="272"/>
        <end position="289"/>
    </location>
</feature>
<dbReference type="SUPFAM" id="SSF103481">
    <property type="entry name" value="Multidrug resistance efflux transporter EmrE"/>
    <property type="match status" value="1"/>
</dbReference>